<keyword evidence="2" id="KW-1185">Reference proteome</keyword>
<protein>
    <submittedName>
        <fullName evidence="1">Uncharacterized protein</fullName>
    </submittedName>
</protein>
<dbReference type="EMBL" id="KL142367">
    <property type="protein sequence ID" value="KDR86015.1"/>
    <property type="molecule type" value="Genomic_DNA"/>
</dbReference>
<sequence length="63" mass="6842">MLNCSQRTQYTTLCSGSPRHGSSRICLPNSCISSQRSSPLCPGHGLTMQTIESATVIAYMNTY</sequence>
<dbReference type="Proteomes" id="UP000027222">
    <property type="component" value="Unassembled WGS sequence"/>
</dbReference>
<dbReference type="AlphaFoldDB" id="A0A067TS32"/>
<accession>A0A067TS32</accession>
<proteinExistence type="predicted"/>
<evidence type="ECO:0000313" key="1">
    <source>
        <dbReference type="EMBL" id="KDR86015.1"/>
    </source>
</evidence>
<gene>
    <name evidence="1" type="ORF">GALMADRAFT_219057</name>
</gene>
<reference evidence="2" key="1">
    <citation type="journal article" date="2014" name="Proc. Natl. Acad. Sci. U.S.A.">
        <title>Extensive sampling of basidiomycete genomes demonstrates inadequacy of the white-rot/brown-rot paradigm for wood decay fungi.</title>
        <authorList>
            <person name="Riley R."/>
            <person name="Salamov A.A."/>
            <person name="Brown D.W."/>
            <person name="Nagy L.G."/>
            <person name="Floudas D."/>
            <person name="Held B.W."/>
            <person name="Levasseur A."/>
            <person name="Lombard V."/>
            <person name="Morin E."/>
            <person name="Otillar R."/>
            <person name="Lindquist E.A."/>
            <person name="Sun H."/>
            <person name="LaButti K.M."/>
            <person name="Schmutz J."/>
            <person name="Jabbour D."/>
            <person name="Luo H."/>
            <person name="Baker S.E."/>
            <person name="Pisabarro A.G."/>
            <person name="Walton J.D."/>
            <person name="Blanchette R.A."/>
            <person name="Henrissat B."/>
            <person name="Martin F."/>
            <person name="Cullen D."/>
            <person name="Hibbett D.S."/>
            <person name="Grigoriev I.V."/>
        </authorList>
    </citation>
    <scope>NUCLEOTIDE SEQUENCE [LARGE SCALE GENOMIC DNA]</scope>
    <source>
        <strain evidence="2">CBS 339.88</strain>
    </source>
</reference>
<evidence type="ECO:0000313" key="2">
    <source>
        <dbReference type="Proteomes" id="UP000027222"/>
    </source>
</evidence>
<dbReference type="HOGENOM" id="CLU_2885925_0_0_1"/>
<organism evidence="1 2">
    <name type="scientific">Galerina marginata (strain CBS 339.88)</name>
    <dbReference type="NCBI Taxonomy" id="685588"/>
    <lineage>
        <taxon>Eukaryota</taxon>
        <taxon>Fungi</taxon>
        <taxon>Dikarya</taxon>
        <taxon>Basidiomycota</taxon>
        <taxon>Agaricomycotina</taxon>
        <taxon>Agaricomycetes</taxon>
        <taxon>Agaricomycetidae</taxon>
        <taxon>Agaricales</taxon>
        <taxon>Agaricineae</taxon>
        <taxon>Strophariaceae</taxon>
        <taxon>Galerina</taxon>
    </lineage>
</organism>
<name>A0A067TS32_GALM3</name>